<keyword evidence="3 7" id="KW-0472">Membrane</keyword>
<keyword evidence="7" id="KW-1133">Transmembrane helix</keyword>
<dbReference type="Proteomes" id="UP000276437">
    <property type="component" value="Chromosome"/>
</dbReference>
<evidence type="ECO:0000313" key="11">
    <source>
        <dbReference type="Proteomes" id="UP000276437"/>
    </source>
</evidence>
<organism evidence="10 11">
    <name type="scientific">Methylomusa anaerophila</name>
    <dbReference type="NCBI Taxonomy" id="1930071"/>
    <lineage>
        <taxon>Bacteria</taxon>
        <taxon>Bacillati</taxon>
        <taxon>Bacillota</taxon>
        <taxon>Negativicutes</taxon>
        <taxon>Selenomonadales</taxon>
        <taxon>Sporomusaceae</taxon>
        <taxon>Methylomusa</taxon>
    </lineage>
</organism>
<keyword evidence="2" id="KW-0732">Signal</keyword>
<sequence>MDIKSKNAANNLFLSYHYHYHCRTFFFIICLLVFTIHFSSAEAPPNDGPSAPALDAPAATAPNNPPSSSSPPENAASSTVDKPSNPPESPPAATVPNNPPENTATSPDSPPAAPESQAPAAAPPPAESATAGSNPFVVKLEYIKPEQVKTMLTVVFPDNQIRAEIVNNMLVVAGSDADCSTVKAMLAKLDVPPRQVIFEAEVVEISRDNRRNVGIDWGSLTGLPEAATMDGSAFPVRLGTRYGIEYGTNIAGVLHRLVENKKGQLLASPRVAALDGQMAQILIGDKLAVESTQINSGTQSTTVTYVEVGIKLEITPTIHEDGTITTHIKPEVSNKTDTTTKGNPNIRTRQAETTLRVKNGETIVLGGLIQRQKTFDTLKVPLLGDLPLVGSLFRSTDRENTESELIILITPKLVDS</sequence>
<dbReference type="GO" id="GO:0009279">
    <property type="term" value="C:cell outer membrane"/>
    <property type="evidence" value="ECO:0007669"/>
    <property type="project" value="UniProtKB-SubCell"/>
</dbReference>
<dbReference type="Pfam" id="PF00263">
    <property type="entry name" value="Secretin"/>
    <property type="match status" value="1"/>
</dbReference>
<dbReference type="InterPro" id="IPR004846">
    <property type="entry name" value="T2SS/T3SS_dom"/>
</dbReference>
<dbReference type="PANTHER" id="PTHR30332:SF17">
    <property type="entry name" value="TYPE IV PILIATION SYSTEM PROTEIN DR_0774-RELATED"/>
    <property type="match status" value="1"/>
</dbReference>
<dbReference type="GO" id="GO:0015627">
    <property type="term" value="C:type II protein secretion system complex"/>
    <property type="evidence" value="ECO:0007669"/>
    <property type="project" value="TreeGrafter"/>
</dbReference>
<feature type="domain" description="Type II/III secretion system secretin-like" evidence="8">
    <location>
        <begin position="258"/>
        <end position="415"/>
    </location>
</feature>
<evidence type="ECO:0000256" key="7">
    <source>
        <dbReference type="SAM" id="Phobius"/>
    </source>
</evidence>
<evidence type="ECO:0000256" key="2">
    <source>
        <dbReference type="ARBA" id="ARBA00022729"/>
    </source>
</evidence>
<dbReference type="InterPro" id="IPR001775">
    <property type="entry name" value="GspD/PilQ"/>
</dbReference>
<keyword evidence="11" id="KW-1185">Reference proteome</keyword>
<evidence type="ECO:0000313" key="10">
    <source>
        <dbReference type="EMBL" id="BBB91973.1"/>
    </source>
</evidence>
<dbReference type="PANTHER" id="PTHR30332">
    <property type="entry name" value="PROBABLE GENERAL SECRETION PATHWAY PROTEIN D"/>
    <property type="match status" value="1"/>
</dbReference>
<evidence type="ECO:0000259" key="9">
    <source>
        <dbReference type="Pfam" id="PF03958"/>
    </source>
</evidence>
<evidence type="ECO:0000256" key="1">
    <source>
        <dbReference type="ARBA" id="ARBA00004370"/>
    </source>
</evidence>
<dbReference type="InterPro" id="IPR050810">
    <property type="entry name" value="Bact_Secretion_Sys_Channel"/>
</dbReference>
<reference evidence="10 11" key="1">
    <citation type="journal article" date="2018" name="Int. J. Syst. Evol. Microbiol.">
        <title>Methylomusa anaerophila gen. nov., sp. nov., an anaerobic methanol-utilizing bacterium isolated from a microbial fuel cell.</title>
        <authorList>
            <person name="Amano N."/>
            <person name="Yamamuro A."/>
            <person name="Miyahara M."/>
            <person name="Kouzuma A."/>
            <person name="Abe T."/>
            <person name="Watanabe K."/>
        </authorList>
    </citation>
    <scope>NUCLEOTIDE SEQUENCE [LARGE SCALE GENOMIC DNA]</scope>
    <source>
        <strain evidence="10 11">MMFC1</strain>
    </source>
</reference>
<feature type="region of interest" description="Disordered" evidence="6">
    <location>
        <begin position="44"/>
        <end position="131"/>
    </location>
</feature>
<proteinExistence type="inferred from homology"/>
<dbReference type="PRINTS" id="PR00811">
    <property type="entry name" value="BCTERIALGSPD"/>
</dbReference>
<dbReference type="Pfam" id="PF03958">
    <property type="entry name" value="Secretin_N"/>
    <property type="match status" value="1"/>
</dbReference>
<dbReference type="PROSITE" id="PS00875">
    <property type="entry name" value="T2SP_D"/>
    <property type="match status" value="1"/>
</dbReference>
<accession>A0A348ALM5</accession>
<dbReference type="GO" id="GO:0009306">
    <property type="term" value="P:protein secretion"/>
    <property type="evidence" value="ECO:0007669"/>
    <property type="project" value="InterPro"/>
</dbReference>
<dbReference type="EMBL" id="AP018449">
    <property type="protein sequence ID" value="BBB91973.1"/>
    <property type="molecule type" value="Genomic_DNA"/>
</dbReference>
<dbReference type="AlphaFoldDB" id="A0A348ALM5"/>
<dbReference type="InterPro" id="IPR005644">
    <property type="entry name" value="NolW-like"/>
</dbReference>
<feature type="transmembrane region" description="Helical" evidence="7">
    <location>
        <begin position="20"/>
        <end position="38"/>
    </location>
</feature>
<dbReference type="InterPro" id="IPR038591">
    <property type="entry name" value="NolW-like_sf"/>
</dbReference>
<dbReference type="InterPro" id="IPR004845">
    <property type="entry name" value="T2SS_GspD_CS"/>
</dbReference>
<comment type="similarity">
    <text evidence="4">Belongs to the bacterial secretin family.</text>
</comment>
<evidence type="ECO:0000256" key="6">
    <source>
        <dbReference type="SAM" id="MobiDB-lite"/>
    </source>
</evidence>
<dbReference type="KEGG" id="mana:MAMMFC1_02658"/>
<gene>
    <name evidence="10" type="primary">xpsD_2</name>
    <name evidence="10" type="ORF">MAMMFC1_02658</name>
</gene>
<feature type="domain" description="NolW-like" evidence="9">
    <location>
        <begin position="136"/>
        <end position="195"/>
    </location>
</feature>
<dbReference type="PRINTS" id="PR01032">
    <property type="entry name" value="PHAGEIV"/>
</dbReference>
<keyword evidence="5" id="KW-0813">Transport</keyword>
<dbReference type="Gene3D" id="3.30.1370.120">
    <property type="match status" value="1"/>
</dbReference>
<evidence type="ECO:0000256" key="4">
    <source>
        <dbReference type="RuleBase" id="RU004003"/>
    </source>
</evidence>
<keyword evidence="7" id="KW-0812">Transmembrane</keyword>
<feature type="compositionally biased region" description="Low complexity" evidence="6">
    <location>
        <begin position="49"/>
        <end position="62"/>
    </location>
</feature>
<evidence type="ECO:0000259" key="8">
    <source>
        <dbReference type="Pfam" id="PF00263"/>
    </source>
</evidence>
<protein>
    <submittedName>
        <fullName evidence="10">Type II secretion system protein D</fullName>
    </submittedName>
</protein>
<comment type="subcellular location">
    <subcellularLocation>
        <location evidence="5">Cell outer membrane</location>
    </subcellularLocation>
    <subcellularLocation>
        <location evidence="1">Membrane</location>
    </subcellularLocation>
</comment>
<evidence type="ECO:0000256" key="5">
    <source>
        <dbReference type="RuleBase" id="RU004004"/>
    </source>
</evidence>
<name>A0A348ALM5_9FIRM</name>
<evidence type="ECO:0000256" key="3">
    <source>
        <dbReference type="ARBA" id="ARBA00023136"/>
    </source>
</evidence>